<dbReference type="Proteomes" id="UP000593577">
    <property type="component" value="Unassembled WGS sequence"/>
</dbReference>
<protein>
    <submittedName>
        <fullName evidence="1">Uncharacterized protein</fullName>
    </submittedName>
</protein>
<sequence length="17" mass="1871">MILIEIPDSGFFEDASS</sequence>
<comment type="caution">
    <text evidence="1">The sequence shown here is derived from an EMBL/GenBank/DDBJ whole genome shotgun (WGS) entry which is preliminary data.</text>
</comment>
<reference evidence="1 2" key="1">
    <citation type="journal article" date="2019" name="Genome Biol. Evol.">
        <title>Insights into the evolution of the New World diploid cottons (Gossypium, subgenus Houzingenia) based on genome sequencing.</title>
        <authorList>
            <person name="Grover C.E."/>
            <person name="Arick M.A. 2nd"/>
            <person name="Thrash A."/>
            <person name="Conover J.L."/>
            <person name="Sanders W.S."/>
            <person name="Peterson D.G."/>
            <person name="Frelichowski J.E."/>
            <person name="Scheffler J.A."/>
            <person name="Scheffler B.E."/>
            <person name="Wendel J.F."/>
        </authorList>
    </citation>
    <scope>NUCLEOTIDE SEQUENCE [LARGE SCALE GENOMIC DNA]</scope>
    <source>
        <strain evidence="1">185</strain>
        <tissue evidence="1">Leaf</tissue>
    </source>
</reference>
<accession>A0A7J8YG17</accession>
<organism evidence="1 2">
    <name type="scientific">Gossypium aridum</name>
    <name type="common">American cotton</name>
    <name type="synonym">Erioxylum aridum</name>
    <dbReference type="NCBI Taxonomy" id="34290"/>
    <lineage>
        <taxon>Eukaryota</taxon>
        <taxon>Viridiplantae</taxon>
        <taxon>Streptophyta</taxon>
        <taxon>Embryophyta</taxon>
        <taxon>Tracheophyta</taxon>
        <taxon>Spermatophyta</taxon>
        <taxon>Magnoliopsida</taxon>
        <taxon>eudicotyledons</taxon>
        <taxon>Gunneridae</taxon>
        <taxon>Pentapetalae</taxon>
        <taxon>rosids</taxon>
        <taxon>malvids</taxon>
        <taxon>Malvales</taxon>
        <taxon>Malvaceae</taxon>
        <taxon>Malvoideae</taxon>
        <taxon>Gossypium</taxon>
    </lineage>
</organism>
<gene>
    <name evidence="1" type="ORF">Goari_000221</name>
</gene>
<evidence type="ECO:0000313" key="2">
    <source>
        <dbReference type="Proteomes" id="UP000593577"/>
    </source>
</evidence>
<name>A0A7J8YG17_GOSAI</name>
<proteinExistence type="predicted"/>
<evidence type="ECO:0000313" key="1">
    <source>
        <dbReference type="EMBL" id="MBA0698511.1"/>
    </source>
</evidence>
<dbReference type="AlphaFoldDB" id="A0A7J8YG17"/>
<dbReference type="EMBL" id="JABFAA010000013">
    <property type="protein sequence ID" value="MBA0698511.1"/>
    <property type="molecule type" value="Genomic_DNA"/>
</dbReference>
<keyword evidence="2" id="KW-1185">Reference proteome</keyword>